<dbReference type="Gene3D" id="1.20.5.190">
    <property type="match status" value="4"/>
</dbReference>
<keyword evidence="4" id="KW-0112">Calmodulin-binding</keyword>
<protein>
    <submittedName>
        <fullName evidence="8">Uncharacterized protein</fullName>
    </submittedName>
</protein>
<dbReference type="EMBL" id="JALLPJ020001234">
    <property type="protein sequence ID" value="KAL3773424.1"/>
    <property type="molecule type" value="Genomic_DNA"/>
</dbReference>
<proteinExistence type="predicted"/>
<dbReference type="GO" id="GO:0005737">
    <property type="term" value="C:cytoplasm"/>
    <property type="evidence" value="ECO:0007669"/>
    <property type="project" value="UniProtKB-SubCell"/>
</dbReference>
<dbReference type="SUPFAM" id="SSF52540">
    <property type="entry name" value="P-loop containing nucleoside triphosphate hydrolases"/>
    <property type="match status" value="1"/>
</dbReference>
<evidence type="ECO:0000256" key="1">
    <source>
        <dbReference type="ARBA" id="ARBA00004496"/>
    </source>
</evidence>
<evidence type="ECO:0000256" key="7">
    <source>
        <dbReference type="SAM" id="Phobius"/>
    </source>
</evidence>
<dbReference type="SMART" id="SM00015">
    <property type="entry name" value="IQ"/>
    <property type="match status" value="19"/>
</dbReference>
<dbReference type="Proteomes" id="UP001530400">
    <property type="component" value="Unassembled WGS sequence"/>
</dbReference>
<evidence type="ECO:0000256" key="2">
    <source>
        <dbReference type="ARBA" id="ARBA00022490"/>
    </source>
</evidence>
<evidence type="ECO:0000313" key="8">
    <source>
        <dbReference type="EMBL" id="KAL3773424.1"/>
    </source>
</evidence>
<feature type="transmembrane region" description="Helical" evidence="7">
    <location>
        <begin position="962"/>
        <end position="979"/>
    </location>
</feature>
<dbReference type="InterPro" id="IPR000048">
    <property type="entry name" value="IQ_motif_EF-hand-BS"/>
</dbReference>
<dbReference type="GO" id="GO:0005516">
    <property type="term" value="F:calmodulin binding"/>
    <property type="evidence" value="ECO:0007669"/>
    <property type="project" value="UniProtKB-KW"/>
</dbReference>
<dbReference type="PANTHER" id="PTHR22706">
    <property type="entry name" value="ASSEMBLY FACTOR FOR SPINDLE MICROTUBULES"/>
    <property type="match status" value="1"/>
</dbReference>
<keyword evidence="2" id="KW-0963">Cytoplasm</keyword>
<keyword evidence="3" id="KW-0677">Repeat</keyword>
<dbReference type="InterPro" id="IPR027417">
    <property type="entry name" value="P-loop_NTPase"/>
</dbReference>
<comment type="subcellular location">
    <subcellularLocation>
        <location evidence="1">Cytoplasm</location>
    </subcellularLocation>
</comment>
<evidence type="ECO:0000313" key="9">
    <source>
        <dbReference type="Proteomes" id="UP001530400"/>
    </source>
</evidence>
<keyword evidence="5" id="KW-0175">Coiled coil</keyword>
<evidence type="ECO:0000256" key="5">
    <source>
        <dbReference type="SAM" id="Coils"/>
    </source>
</evidence>
<dbReference type="PROSITE" id="PS50096">
    <property type="entry name" value="IQ"/>
    <property type="match status" value="3"/>
</dbReference>
<evidence type="ECO:0000256" key="6">
    <source>
        <dbReference type="SAM" id="MobiDB-lite"/>
    </source>
</evidence>
<feature type="coiled-coil region" evidence="5">
    <location>
        <begin position="561"/>
        <end position="595"/>
    </location>
</feature>
<organism evidence="8 9">
    <name type="scientific">Cyclotella atomus</name>
    <dbReference type="NCBI Taxonomy" id="382360"/>
    <lineage>
        <taxon>Eukaryota</taxon>
        <taxon>Sar</taxon>
        <taxon>Stramenopiles</taxon>
        <taxon>Ochrophyta</taxon>
        <taxon>Bacillariophyta</taxon>
        <taxon>Coscinodiscophyceae</taxon>
        <taxon>Thalassiosirophycidae</taxon>
        <taxon>Stephanodiscales</taxon>
        <taxon>Stephanodiscaceae</taxon>
        <taxon>Cyclotella</taxon>
    </lineage>
</organism>
<keyword evidence="9" id="KW-1185">Reference proteome</keyword>
<sequence>MNNVNKKPNRLRELARLRSLHIQPLSPSNQSRKHVKVDNSQSYNNVDVDDVSICMSPSHLAVEARLPDSTHRINTVEVRREPPCLLSSSEGTKTMLDSPRMKNLRKQHQQRNGCAAIESVNASLRRAKHHRRCDSNSRDRKTEERSEAKTGATAHDVPSANTAAARHRSTGRSLIGNRRPIATSSTAASMLRARRYRRNQSNSSERSKEAVLPTSKTSNAKPRRMQRSKSPSRPAKESNTNMSIELNDSDIFTDFHLLMMAGSSDDSSLATASSVESKLSSCSGRRRKLMGRKFKSISKSKPSHHRAITKLVAQKKKNVHIPISQLCQCIVPIQTLARVFLAKLAAEKRMDRIITMQSVIRRWKCQHEFSSCKFVARQIQACYRGRVARGQAFVLHAQRFAATQLQACYRGSKARTMLRYEDYCATKIQATWRGYGDYLIYVDAVESAVLIQSVARMWRRRKMFLFVQKAARQLELQMQAAREEAASVKIQTFLRGSSCRMSFCNTVIDIVIVQSVIRRWSAGRVVNEMQARRRAATKIQSWIRGRFDYIEFMLVVSVAVMIQTLIRRDQAMKKLEHLREERREMEEAAATKLSTQWRRFAARIKYFNTLIDVIICQSAVRRHNAVNTADYLRQEKEEARRACASLIQRAWRAYRIREIHSNMVNIQQMEKAAATKLSAQWRRFVCEEEYRLTLIDTIVCQRAIRRFLDTRRQARVECAAATVVQAHWRRYSCALAYERMLEAAAATIIQSQWRSFFHRRNFALLLEEIIICQSAIRRHQGCNKAREKRLERQHYVTILAILSSMDHLMTIENMAAILIASVLKSNMCKKNYDRTKEAVIICQSAVRRFLVTKQRTIVMERAAILIQKVIRRKLACTQVTIMRQEMLQAQIVEKIRLQSIAHRAAATNVAKVWRKILCQKQLKAKAAAATRISSCWRGYVARMVCIDILIGKLRYRAFVTSSYSFAQFTLVSCVGLILFQSQYRRRLALKQTKCLRQERMEDSAKKIQAVWRGFAGSVRFTWSMYDIVTVQSVARRWLACRYMYDMLEEKNQLQALASVKIQGAWRGYTDYRDFMILLGDVILCQSVVRRHIACKKTTAMKQEWQQAASILQIVFNMQQLGSIEQSSARKIAMTWRQFRKNKLTRLVSE</sequence>
<evidence type="ECO:0000256" key="4">
    <source>
        <dbReference type="ARBA" id="ARBA00022860"/>
    </source>
</evidence>
<keyword evidence="7" id="KW-1133">Transmembrane helix</keyword>
<feature type="region of interest" description="Disordered" evidence="6">
    <location>
        <begin position="123"/>
        <end position="243"/>
    </location>
</feature>
<keyword evidence="7" id="KW-0472">Membrane</keyword>
<dbReference type="PANTHER" id="PTHR22706:SF1">
    <property type="entry name" value="ASSEMBLY FACTOR FOR SPINDLE MICROTUBULES"/>
    <property type="match status" value="1"/>
</dbReference>
<comment type="caution">
    <text evidence="8">The sequence shown here is derived from an EMBL/GenBank/DDBJ whole genome shotgun (WGS) entry which is preliminary data.</text>
</comment>
<accession>A0ABD3NBI3</accession>
<keyword evidence="7" id="KW-0812">Transmembrane</keyword>
<reference evidence="8 9" key="1">
    <citation type="submission" date="2024-10" db="EMBL/GenBank/DDBJ databases">
        <title>Updated reference genomes for cyclostephanoid diatoms.</title>
        <authorList>
            <person name="Roberts W.R."/>
            <person name="Alverson A.J."/>
        </authorList>
    </citation>
    <scope>NUCLEOTIDE SEQUENCE [LARGE SCALE GENOMIC DNA]</scope>
    <source>
        <strain evidence="8 9">AJA010-31</strain>
    </source>
</reference>
<feature type="coiled-coil region" evidence="5">
    <location>
        <begin position="464"/>
        <end position="491"/>
    </location>
</feature>
<feature type="compositionally biased region" description="Basic and acidic residues" evidence="6">
    <location>
        <begin position="133"/>
        <end position="148"/>
    </location>
</feature>
<dbReference type="AlphaFoldDB" id="A0ABD3NBI3"/>
<name>A0ABD3NBI3_9STRA</name>
<dbReference type="Pfam" id="PF00612">
    <property type="entry name" value="IQ"/>
    <property type="match status" value="8"/>
</dbReference>
<gene>
    <name evidence="8" type="ORF">ACHAWO_004869</name>
</gene>
<dbReference type="InterPro" id="IPR051185">
    <property type="entry name" value="ASPM"/>
</dbReference>
<evidence type="ECO:0000256" key="3">
    <source>
        <dbReference type="ARBA" id="ARBA00022737"/>
    </source>
</evidence>